<evidence type="ECO:0000256" key="3">
    <source>
        <dbReference type="ARBA" id="ARBA00022630"/>
    </source>
</evidence>
<comment type="cofactor">
    <cofactor evidence="1">
        <name>FAD</name>
        <dbReference type="ChEBI" id="CHEBI:57692"/>
    </cofactor>
</comment>
<dbReference type="SUPFAM" id="SSF47203">
    <property type="entry name" value="Acyl-CoA dehydrogenase C-terminal domain-like"/>
    <property type="match status" value="1"/>
</dbReference>
<dbReference type="InterPro" id="IPR046373">
    <property type="entry name" value="Acyl-CoA_Oxase/DH_mid-dom_sf"/>
</dbReference>
<dbReference type="RefSeq" id="WP_053570518.1">
    <property type="nucleotide sequence ID" value="NZ_FCNY02000008.1"/>
</dbReference>
<dbReference type="InterPro" id="IPR009075">
    <property type="entry name" value="AcylCo_DH/oxidase_C"/>
</dbReference>
<evidence type="ECO:0000259" key="5">
    <source>
        <dbReference type="Pfam" id="PF00441"/>
    </source>
</evidence>
<evidence type="ECO:0000256" key="2">
    <source>
        <dbReference type="ARBA" id="ARBA00009347"/>
    </source>
</evidence>
<evidence type="ECO:0000256" key="1">
    <source>
        <dbReference type="ARBA" id="ARBA00001974"/>
    </source>
</evidence>
<dbReference type="PANTHER" id="PTHR43884">
    <property type="entry name" value="ACYL-COA DEHYDROGENASE"/>
    <property type="match status" value="1"/>
</dbReference>
<gene>
    <name evidence="8" type="ORF">AWB70_03469</name>
</gene>
<dbReference type="GO" id="GO:0033539">
    <property type="term" value="P:fatty acid beta-oxidation using acyl-CoA dehydrogenase"/>
    <property type="evidence" value="ECO:0007669"/>
    <property type="project" value="TreeGrafter"/>
</dbReference>
<dbReference type="Pfam" id="PF02770">
    <property type="entry name" value="Acyl-CoA_dh_M"/>
    <property type="match status" value="1"/>
</dbReference>
<keyword evidence="4" id="KW-0274">FAD</keyword>
<dbReference type="Gene3D" id="1.10.540.10">
    <property type="entry name" value="Acyl-CoA dehydrogenase/oxidase, N-terminal domain"/>
    <property type="match status" value="1"/>
</dbReference>
<dbReference type="InterPro" id="IPR009100">
    <property type="entry name" value="AcylCoA_DH/oxidase_NM_dom_sf"/>
</dbReference>
<dbReference type="Gene3D" id="1.20.140.10">
    <property type="entry name" value="Butyryl-CoA Dehydrogenase, subunit A, domain 3"/>
    <property type="match status" value="1"/>
</dbReference>
<dbReference type="InterPro" id="IPR013786">
    <property type="entry name" value="AcylCoA_DH/ox_N"/>
</dbReference>
<dbReference type="GO" id="GO:0050660">
    <property type="term" value="F:flavin adenine dinucleotide binding"/>
    <property type="evidence" value="ECO:0007669"/>
    <property type="project" value="InterPro"/>
</dbReference>
<dbReference type="GO" id="GO:0003995">
    <property type="term" value="F:acyl-CoA dehydrogenase activity"/>
    <property type="evidence" value="ECO:0007669"/>
    <property type="project" value="TreeGrafter"/>
</dbReference>
<dbReference type="Pfam" id="PF00441">
    <property type="entry name" value="Acyl-CoA_dh_1"/>
    <property type="match status" value="1"/>
</dbReference>
<comment type="similarity">
    <text evidence="2">Belongs to the acyl-CoA dehydrogenase family.</text>
</comment>
<protein>
    <submittedName>
        <fullName evidence="8">Acyl-CoA dehydrogenase</fullName>
    </submittedName>
</protein>
<dbReference type="EMBL" id="FCNY02000008">
    <property type="protein sequence ID" value="SAL44964.1"/>
    <property type="molecule type" value="Genomic_DNA"/>
</dbReference>
<evidence type="ECO:0000259" key="7">
    <source>
        <dbReference type="Pfam" id="PF02771"/>
    </source>
</evidence>
<organism evidence="8 9">
    <name type="scientific">Caballeronia cordobensis</name>
    <name type="common">Burkholderia cordobensis</name>
    <dbReference type="NCBI Taxonomy" id="1353886"/>
    <lineage>
        <taxon>Bacteria</taxon>
        <taxon>Pseudomonadati</taxon>
        <taxon>Pseudomonadota</taxon>
        <taxon>Betaproteobacteria</taxon>
        <taxon>Burkholderiales</taxon>
        <taxon>Burkholderiaceae</taxon>
        <taxon>Caballeronia</taxon>
    </lineage>
</organism>
<proteinExistence type="inferred from homology"/>
<keyword evidence="3" id="KW-0285">Flavoprotein</keyword>
<dbReference type="PANTHER" id="PTHR43884:SF12">
    <property type="entry name" value="ISOVALERYL-COA DEHYDROGENASE, MITOCHONDRIAL-RELATED"/>
    <property type="match status" value="1"/>
</dbReference>
<name>A0A158HKS1_CABCO</name>
<dbReference type="InterPro" id="IPR006091">
    <property type="entry name" value="Acyl-CoA_Oxase/DH_mid-dom"/>
</dbReference>
<feature type="domain" description="Acyl-CoA dehydrogenase/oxidase N-terminal" evidence="7">
    <location>
        <begin position="10"/>
        <end position="120"/>
    </location>
</feature>
<dbReference type="Proteomes" id="UP000054740">
    <property type="component" value="Unassembled WGS sequence"/>
</dbReference>
<dbReference type="Gene3D" id="2.40.110.10">
    <property type="entry name" value="Butyryl-CoA Dehydrogenase, subunit A, domain 2"/>
    <property type="match status" value="1"/>
</dbReference>
<evidence type="ECO:0000259" key="6">
    <source>
        <dbReference type="Pfam" id="PF02770"/>
    </source>
</evidence>
<sequence>MAIDFTMSLAQKAVQARARAFSENVLAPLIRTADPDADLATAFVKKKPAYVEAYRQGIATAMLPAAYGGGGYSCLDFTIATEEISAIDPGFACTVLCNGLGLMPVIWYGTEEQKRRFVGAATSDPSEQYLAAWTAAEPRRSPLAVNDIEDPRSLSDIELTAALRGDRYVLNGRKKWSSAAGWDGLGADCQTVIVRTDRKIVGARGLSAIVVERGTPGIACHAPARDDDRMETTATIEFDDAEVAAENLLPGSESNGDRVIDRNFAWFGPMAAIAAAGVARAAYEVALRFSKRYAGRSLAPLSRLENVGIILGDVAAKIESARYFAWRAADYLDKHDQHGEIFGAMCKINVTEMMFDCVFKCMQVVGSREGDSEFGFNRHLHDAALLPIYDSGNMAAQRRRVRGIMAHERFNPRAALDDDAVFSLSLAEGVG</sequence>
<dbReference type="InterPro" id="IPR036250">
    <property type="entry name" value="AcylCo_DH-like_C"/>
</dbReference>
<dbReference type="Pfam" id="PF02771">
    <property type="entry name" value="Acyl-CoA_dh_N"/>
    <property type="match status" value="1"/>
</dbReference>
<dbReference type="SUPFAM" id="SSF56645">
    <property type="entry name" value="Acyl-CoA dehydrogenase NM domain-like"/>
    <property type="match status" value="1"/>
</dbReference>
<evidence type="ECO:0000256" key="4">
    <source>
        <dbReference type="ARBA" id="ARBA00022827"/>
    </source>
</evidence>
<dbReference type="AlphaFoldDB" id="A0A158HKS1"/>
<evidence type="ECO:0000313" key="8">
    <source>
        <dbReference type="EMBL" id="SAL44964.1"/>
    </source>
</evidence>
<reference evidence="9" key="1">
    <citation type="submission" date="2016-01" db="EMBL/GenBank/DDBJ databases">
        <authorList>
            <person name="Peeters C."/>
        </authorList>
    </citation>
    <scope>NUCLEOTIDE SEQUENCE [LARGE SCALE GENOMIC DNA]</scope>
</reference>
<feature type="domain" description="Acyl-CoA oxidase/dehydrogenase middle" evidence="6">
    <location>
        <begin position="158"/>
        <end position="240"/>
    </location>
</feature>
<keyword evidence="9" id="KW-1185">Reference proteome</keyword>
<feature type="domain" description="Acyl-CoA dehydrogenase/oxidase C-terminal" evidence="5">
    <location>
        <begin position="256"/>
        <end position="401"/>
    </location>
</feature>
<dbReference type="GO" id="GO:0046359">
    <property type="term" value="P:butyrate catabolic process"/>
    <property type="evidence" value="ECO:0007669"/>
    <property type="project" value="TreeGrafter"/>
</dbReference>
<evidence type="ECO:0000313" key="9">
    <source>
        <dbReference type="Proteomes" id="UP000054740"/>
    </source>
</evidence>
<dbReference type="InterPro" id="IPR037069">
    <property type="entry name" value="AcylCoA_DH/ox_N_sf"/>
</dbReference>
<accession>A0A158HKS1</accession>